<organism evidence="1">
    <name type="scientific">Solanum chilense</name>
    <name type="common">Tomato</name>
    <name type="synonym">Lycopersicon chilense</name>
    <dbReference type="NCBI Taxonomy" id="4083"/>
    <lineage>
        <taxon>Eukaryota</taxon>
        <taxon>Viridiplantae</taxon>
        <taxon>Streptophyta</taxon>
        <taxon>Embryophyta</taxon>
        <taxon>Tracheophyta</taxon>
        <taxon>Spermatophyta</taxon>
        <taxon>Magnoliopsida</taxon>
        <taxon>eudicotyledons</taxon>
        <taxon>Gunneridae</taxon>
        <taxon>Pentapetalae</taxon>
        <taxon>asterids</taxon>
        <taxon>lamiids</taxon>
        <taxon>Solanales</taxon>
        <taxon>Solanaceae</taxon>
        <taxon>Solanoideae</taxon>
        <taxon>Solaneae</taxon>
        <taxon>Solanum</taxon>
        <taxon>Solanum subgen. Lycopersicon</taxon>
    </lineage>
</organism>
<protein>
    <submittedName>
        <fullName evidence="1">Uncharacterized protein</fullName>
    </submittedName>
</protein>
<sequence>MLKVIIPPDRTVAVGPGANDFITELSVKIIHNARYDVKNWKGVPDLAKNMIVAYMLG</sequence>
<comment type="caution">
    <text evidence="1">The sequence shown here is derived from an EMBL/GenBank/DDBJ whole genome shotgun (WGS) entry which is preliminary data.</text>
</comment>
<name>A0A6N2CCR0_SOLCI</name>
<accession>A0A6N2CCR0</accession>
<evidence type="ECO:0000313" key="1">
    <source>
        <dbReference type="EMBL" id="TMX03998.1"/>
    </source>
</evidence>
<dbReference type="AlphaFoldDB" id="A0A6N2CCR0"/>
<dbReference type="EMBL" id="RXGB01000316">
    <property type="protein sequence ID" value="TMX03998.1"/>
    <property type="molecule type" value="Genomic_DNA"/>
</dbReference>
<reference evidence="1" key="1">
    <citation type="submission" date="2019-05" db="EMBL/GenBank/DDBJ databases">
        <title>The de novo reference genome and transcriptome assemblies of the wild tomato species Solanum chilense.</title>
        <authorList>
            <person name="Stam R."/>
            <person name="Nosenko T."/>
            <person name="Hoerger A.C."/>
            <person name="Stephan W."/>
            <person name="Seidel M.A."/>
            <person name="Kuhn J.M.M."/>
            <person name="Haberer G."/>
            <person name="Tellier A."/>
        </authorList>
    </citation>
    <scope>NUCLEOTIDE SEQUENCE</scope>
    <source>
        <tissue evidence="1">Mature leaves</tissue>
    </source>
</reference>
<proteinExistence type="predicted"/>
<feature type="non-terminal residue" evidence="1">
    <location>
        <position position="57"/>
    </location>
</feature>
<gene>
    <name evidence="1" type="ORF">EJD97_012380</name>
</gene>